<dbReference type="PANTHER" id="PTHR24284:SF1">
    <property type="entry name" value="CYTOCHROME P450 FAMILY"/>
    <property type="match status" value="1"/>
</dbReference>
<dbReference type="PANTHER" id="PTHR24284">
    <property type="entry name" value="CYTOCHROME P450 FAMILY"/>
    <property type="match status" value="1"/>
</dbReference>
<dbReference type="GO" id="GO:0005506">
    <property type="term" value="F:iron ion binding"/>
    <property type="evidence" value="ECO:0007669"/>
    <property type="project" value="InterPro"/>
</dbReference>
<organism evidence="3 4">
    <name type="scientific">Strongyloides venezuelensis</name>
    <name type="common">Threadworm</name>
    <dbReference type="NCBI Taxonomy" id="75913"/>
    <lineage>
        <taxon>Eukaryota</taxon>
        <taxon>Metazoa</taxon>
        <taxon>Ecdysozoa</taxon>
        <taxon>Nematoda</taxon>
        <taxon>Chromadorea</taxon>
        <taxon>Rhabditida</taxon>
        <taxon>Tylenchina</taxon>
        <taxon>Panagrolaimomorpha</taxon>
        <taxon>Strongyloidoidea</taxon>
        <taxon>Strongyloididae</taxon>
        <taxon>Strongyloides</taxon>
    </lineage>
</organism>
<dbReference type="AlphaFoldDB" id="A0A0K0EZ48"/>
<dbReference type="SUPFAM" id="SSF48264">
    <property type="entry name" value="Cytochrome P450"/>
    <property type="match status" value="1"/>
</dbReference>
<keyword evidence="3" id="KW-1185">Reference proteome</keyword>
<dbReference type="PRINTS" id="PR00463">
    <property type="entry name" value="EP450I"/>
</dbReference>
<dbReference type="InterPro" id="IPR002401">
    <property type="entry name" value="Cyt_P450_E_grp-I"/>
</dbReference>
<evidence type="ECO:0000313" key="3">
    <source>
        <dbReference type="Proteomes" id="UP000035680"/>
    </source>
</evidence>
<dbReference type="InterPro" id="IPR001128">
    <property type="entry name" value="Cyt_P450"/>
</dbReference>
<dbReference type="InterPro" id="IPR036396">
    <property type="entry name" value="Cyt_P450_sf"/>
</dbReference>
<dbReference type="GO" id="GO:0020037">
    <property type="term" value="F:heme binding"/>
    <property type="evidence" value="ECO:0007669"/>
    <property type="project" value="InterPro"/>
</dbReference>
<dbReference type="STRING" id="75913.A0A0K0EZ48"/>
<proteinExistence type="inferred from homology"/>
<evidence type="ECO:0000313" key="4">
    <source>
        <dbReference type="WBParaSite" id="SVE_0180700.1"/>
    </source>
</evidence>
<dbReference type="GO" id="GO:0016705">
    <property type="term" value="F:oxidoreductase activity, acting on paired donors, with incorporation or reduction of molecular oxygen"/>
    <property type="evidence" value="ECO:0007669"/>
    <property type="project" value="InterPro"/>
</dbReference>
<comment type="similarity">
    <text evidence="1">Belongs to the cytochrome P450 family.</text>
</comment>
<sequence length="124" mass="14708">MYSSAEDNEFFKFSEAMEDFNKSVLTWEFKLLLLFSSFDQIPILNSYLFKKITITLRIMRELAEIQGMVLDFWIASLETSTATLNWFILLIMKHLDIQEKLQDKIDDVLGRNQWVQLNDRAKMS</sequence>
<dbReference type="GO" id="GO:0004497">
    <property type="term" value="F:monooxygenase activity"/>
    <property type="evidence" value="ECO:0007669"/>
    <property type="project" value="UniProtKB-KW"/>
</dbReference>
<reference evidence="3" key="1">
    <citation type="submission" date="2014-07" db="EMBL/GenBank/DDBJ databases">
        <authorList>
            <person name="Martin A.A"/>
            <person name="De Silva N."/>
        </authorList>
    </citation>
    <scope>NUCLEOTIDE SEQUENCE</scope>
</reference>
<evidence type="ECO:0000256" key="1">
    <source>
        <dbReference type="ARBA" id="ARBA00010617"/>
    </source>
</evidence>
<reference evidence="4" key="2">
    <citation type="submission" date="2015-08" db="UniProtKB">
        <authorList>
            <consortium name="WormBaseParasite"/>
        </authorList>
    </citation>
    <scope>IDENTIFICATION</scope>
</reference>
<protein>
    <submittedName>
        <fullName evidence="4">Cytochrome P450</fullName>
    </submittedName>
</protein>
<accession>A0A0K0EZ48</accession>
<keyword evidence="2" id="KW-0560">Oxidoreductase</keyword>
<dbReference type="Pfam" id="PF00067">
    <property type="entry name" value="p450"/>
    <property type="match status" value="1"/>
</dbReference>
<dbReference type="Proteomes" id="UP000035680">
    <property type="component" value="Unassembled WGS sequence"/>
</dbReference>
<evidence type="ECO:0000256" key="2">
    <source>
        <dbReference type="ARBA" id="ARBA00023033"/>
    </source>
</evidence>
<keyword evidence="2" id="KW-0503">Monooxygenase</keyword>
<dbReference type="WBParaSite" id="SVE_0180700.1">
    <property type="protein sequence ID" value="SVE_0180700.1"/>
    <property type="gene ID" value="SVE_0180700"/>
</dbReference>
<dbReference type="Gene3D" id="1.10.630.10">
    <property type="entry name" value="Cytochrome P450"/>
    <property type="match status" value="1"/>
</dbReference>
<name>A0A0K0EZ48_STRVS</name>